<dbReference type="EMBL" id="CAJNJA010039541">
    <property type="protein sequence ID" value="CAE7757598.1"/>
    <property type="molecule type" value="Genomic_DNA"/>
</dbReference>
<dbReference type="InterPro" id="IPR004147">
    <property type="entry name" value="ABC1_dom"/>
</dbReference>
<dbReference type="Pfam" id="PF03109">
    <property type="entry name" value="ABC1"/>
    <property type="match status" value="1"/>
</dbReference>
<reference evidence="2" key="1">
    <citation type="submission" date="2021-02" db="EMBL/GenBank/DDBJ databases">
        <authorList>
            <person name="Dougan E. K."/>
            <person name="Rhodes N."/>
            <person name="Thang M."/>
            <person name="Chan C."/>
        </authorList>
    </citation>
    <scope>NUCLEOTIDE SEQUENCE</scope>
</reference>
<dbReference type="PANTHER" id="PTHR43173">
    <property type="entry name" value="ABC1 FAMILY PROTEIN"/>
    <property type="match status" value="1"/>
</dbReference>
<name>A0A812Y350_9DINO</name>
<feature type="non-terminal residue" evidence="2">
    <location>
        <position position="138"/>
    </location>
</feature>
<dbReference type="AlphaFoldDB" id="A0A812Y350"/>
<dbReference type="PANTHER" id="PTHR43173:SF19">
    <property type="entry name" value="AARF DOMAIN-CONTAINING PROTEIN KINASE 1"/>
    <property type="match status" value="1"/>
</dbReference>
<evidence type="ECO:0000313" key="3">
    <source>
        <dbReference type="Proteomes" id="UP000601435"/>
    </source>
</evidence>
<gene>
    <name evidence="2" type="primary">adck1</name>
    <name evidence="2" type="ORF">SNEC2469_LOCUS22008</name>
</gene>
<dbReference type="InterPro" id="IPR051130">
    <property type="entry name" value="Mito_struct-func_regulator"/>
</dbReference>
<proteinExistence type="predicted"/>
<dbReference type="InterPro" id="IPR011009">
    <property type="entry name" value="Kinase-like_dom_sf"/>
</dbReference>
<evidence type="ECO:0000259" key="1">
    <source>
        <dbReference type="Pfam" id="PF03109"/>
    </source>
</evidence>
<comment type="caution">
    <text evidence="2">The sequence shown here is derived from an EMBL/GenBank/DDBJ whole genome shotgun (WGS) entry which is preliminary data.</text>
</comment>
<feature type="domain" description="ABC1 atypical kinase-like" evidence="1">
    <location>
        <begin position="2"/>
        <end position="134"/>
    </location>
</feature>
<accession>A0A812Y350</accession>
<evidence type="ECO:0000313" key="2">
    <source>
        <dbReference type="EMBL" id="CAE7757598.1"/>
    </source>
</evidence>
<dbReference type="Proteomes" id="UP000601435">
    <property type="component" value="Unassembled WGS sequence"/>
</dbReference>
<protein>
    <submittedName>
        <fullName evidence="2">Adck1 protein</fullName>
    </submittedName>
</protein>
<sequence>MASDFAVFKTMGTQIKQMAAGYDLMWVVEDFEKNLTRELDFTLEATSGEETARQLAHRNPRVYVPKVFKEFSSSRIIVMEYLEGLLKANDPEGLRRAGLDVDECAQLICDTFAEMIFVHGRVHADPHAGNIYFRAIET</sequence>
<dbReference type="SUPFAM" id="SSF56112">
    <property type="entry name" value="Protein kinase-like (PK-like)"/>
    <property type="match status" value="1"/>
</dbReference>
<dbReference type="OrthoDB" id="440936at2759"/>
<keyword evidence="3" id="KW-1185">Reference proteome</keyword>
<organism evidence="2 3">
    <name type="scientific">Symbiodinium necroappetens</name>
    <dbReference type="NCBI Taxonomy" id="1628268"/>
    <lineage>
        <taxon>Eukaryota</taxon>
        <taxon>Sar</taxon>
        <taxon>Alveolata</taxon>
        <taxon>Dinophyceae</taxon>
        <taxon>Suessiales</taxon>
        <taxon>Symbiodiniaceae</taxon>
        <taxon>Symbiodinium</taxon>
    </lineage>
</organism>